<sequence length="47" mass="5277">LNNNQLKKLPSGIFSNNTKLRALLLDSNQLKKLPSGIFSSNTELKFM</sequence>
<reference evidence="1 2" key="1">
    <citation type="submission" date="2022-05" db="EMBL/GenBank/DDBJ databases">
        <authorList>
            <consortium name="Genoscope - CEA"/>
            <person name="William W."/>
        </authorList>
    </citation>
    <scope>NUCLEOTIDE SEQUENCE [LARGE SCALE GENOMIC DNA]</scope>
</reference>
<dbReference type="InterPro" id="IPR032675">
    <property type="entry name" value="LRR_dom_sf"/>
</dbReference>
<accession>A0AAU9XMK4</accession>
<dbReference type="Proteomes" id="UP001159428">
    <property type="component" value="Unassembled WGS sequence"/>
</dbReference>
<keyword evidence="2" id="KW-1185">Reference proteome</keyword>
<proteinExistence type="predicted"/>
<evidence type="ECO:0000313" key="2">
    <source>
        <dbReference type="Proteomes" id="UP001159428"/>
    </source>
</evidence>
<dbReference type="SUPFAM" id="SSF52058">
    <property type="entry name" value="L domain-like"/>
    <property type="match status" value="1"/>
</dbReference>
<organism evidence="1 2">
    <name type="scientific">Pocillopora meandrina</name>
    <dbReference type="NCBI Taxonomy" id="46732"/>
    <lineage>
        <taxon>Eukaryota</taxon>
        <taxon>Metazoa</taxon>
        <taxon>Cnidaria</taxon>
        <taxon>Anthozoa</taxon>
        <taxon>Hexacorallia</taxon>
        <taxon>Scleractinia</taxon>
        <taxon>Astrocoeniina</taxon>
        <taxon>Pocilloporidae</taxon>
        <taxon>Pocillopora</taxon>
    </lineage>
</organism>
<evidence type="ECO:0008006" key="3">
    <source>
        <dbReference type="Google" id="ProtNLM"/>
    </source>
</evidence>
<dbReference type="EMBL" id="CALNXJ010000050">
    <property type="protein sequence ID" value="CAH3152096.1"/>
    <property type="molecule type" value="Genomic_DNA"/>
</dbReference>
<dbReference type="Gene3D" id="3.80.10.10">
    <property type="entry name" value="Ribonuclease Inhibitor"/>
    <property type="match status" value="1"/>
</dbReference>
<comment type="caution">
    <text evidence="1">The sequence shown here is derived from an EMBL/GenBank/DDBJ whole genome shotgun (WGS) entry which is preliminary data.</text>
</comment>
<evidence type="ECO:0000313" key="1">
    <source>
        <dbReference type="EMBL" id="CAH3152096.1"/>
    </source>
</evidence>
<protein>
    <recommendedName>
        <fullName evidence="3">Variable lymphocyte receptor A cassette</fullName>
    </recommendedName>
</protein>
<feature type="non-terminal residue" evidence="1">
    <location>
        <position position="1"/>
    </location>
</feature>
<gene>
    <name evidence="1" type="ORF">PMEA_00026525</name>
</gene>
<dbReference type="PROSITE" id="PS51450">
    <property type="entry name" value="LRR"/>
    <property type="match status" value="1"/>
</dbReference>
<dbReference type="InterPro" id="IPR001611">
    <property type="entry name" value="Leu-rich_rpt"/>
</dbReference>
<dbReference type="AlphaFoldDB" id="A0AAU9XMK4"/>
<name>A0AAU9XMK4_9CNID</name>